<proteinExistence type="predicted"/>
<dbReference type="SUPFAM" id="SSF52833">
    <property type="entry name" value="Thioredoxin-like"/>
    <property type="match status" value="1"/>
</dbReference>
<protein>
    <recommendedName>
        <fullName evidence="3">Thioredoxin domain-containing protein</fullName>
    </recommendedName>
</protein>
<accession>E0TIS1</accession>
<evidence type="ECO:0000313" key="2">
    <source>
        <dbReference type="Proteomes" id="UP000001303"/>
    </source>
</evidence>
<gene>
    <name evidence="1" type="ordered locus">ZICARI_077</name>
</gene>
<dbReference type="Proteomes" id="UP000001303">
    <property type="component" value="Chromosome"/>
</dbReference>
<dbReference type="KEGG" id="zin:ZICARI_077"/>
<sequence length="130" mass="16201">MIILNNYNFYNIYKKIYSNKWIIACFCYKNCFICKKYKKIFKKISKKNKNFFIWISIENKFIYFKKINIKKFPTLLFQYNNIVFFFGQLIPIKDILLIYLKNIENKNKNILYKEKKKYIKNKKYSLLFIN</sequence>
<keyword evidence="2" id="KW-1185">Reference proteome</keyword>
<reference evidence="1 2" key="1">
    <citation type="journal article" date="2010" name="Genome Biol. Evol.">
        <title>Functional convergence in reduced genomes of bacterial symbionts spanning 200 My of evolution.</title>
        <authorList>
            <person name="McCutcheon J.P."/>
            <person name="Moran N.A."/>
        </authorList>
    </citation>
    <scope>NUCLEOTIDE SEQUENCE [LARGE SCALE GENOMIC DNA]</scope>
    <source>
        <strain evidence="1 2">CARI</strain>
    </source>
</reference>
<dbReference type="InterPro" id="IPR036249">
    <property type="entry name" value="Thioredoxin-like_sf"/>
</dbReference>
<dbReference type="STRING" id="871271.ZICARI_077"/>
<dbReference type="AlphaFoldDB" id="E0TIS1"/>
<dbReference type="HOGENOM" id="CLU_1937331_0_0_4"/>
<name>E0TIS1_ZINIC</name>
<dbReference type="Gene3D" id="3.40.30.10">
    <property type="entry name" value="Glutaredoxin"/>
    <property type="match status" value="1"/>
</dbReference>
<organism evidence="1 2">
    <name type="scientific">Zinderia insecticola (strain CARI)</name>
    <dbReference type="NCBI Taxonomy" id="871271"/>
    <lineage>
        <taxon>Bacteria</taxon>
        <taxon>Pseudomonadati</taxon>
        <taxon>Pseudomonadota</taxon>
        <taxon>Betaproteobacteria</taxon>
        <taxon>Burkholderiales</taxon>
        <taxon>Oxalobacteraceae</taxon>
        <taxon>Candidatus Zinderia</taxon>
    </lineage>
</organism>
<evidence type="ECO:0000313" key="1">
    <source>
        <dbReference type="EMBL" id="ADM89698.1"/>
    </source>
</evidence>
<dbReference type="EMBL" id="CP002161">
    <property type="protein sequence ID" value="ADM89698.1"/>
    <property type="molecule type" value="Genomic_DNA"/>
</dbReference>
<evidence type="ECO:0008006" key="3">
    <source>
        <dbReference type="Google" id="ProtNLM"/>
    </source>
</evidence>